<evidence type="ECO:0000256" key="4">
    <source>
        <dbReference type="ARBA" id="ARBA00022475"/>
    </source>
</evidence>
<protein>
    <recommendedName>
        <fullName evidence="10">Protein-export membrane protein SecG</fullName>
    </recommendedName>
</protein>
<dbReference type="PANTHER" id="PTHR34182:SF1">
    <property type="entry name" value="PROTEIN-EXPORT MEMBRANE PROTEIN SECG"/>
    <property type="match status" value="1"/>
</dbReference>
<keyword evidence="13" id="KW-1185">Reference proteome</keyword>
<sequence length="119" mass="12472">MHVVVITLTVIASILMIGVVLIQKSKGGGLSSQFGGANQVMGVRRTNDFIEKATWWIAGAICLLAILGVFTMPRNIIQSSSRIVPQATEQTQPADFNSDVAPAATPVLPTAPATAPEGE</sequence>
<evidence type="ECO:0000256" key="5">
    <source>
        <dbReference type="ARBA" id="ARBA00022692"/>
    </source>
</evidence>
<evidence type="ECO:0000256" key="9">
    <source>
        <dbReference type="ARBA" id="ARBA00023136"/>
    </source>
</evidence>
<dbReference type="AlphaFoldDB" id="A0A4P7VR24"/>
<keyword evidence="6 10" id="KW-0653">Protein transport</keyword>
<dbReference type="OrthoDB" id="1122493at2"/>
<evidence type="ECO:0000313" key="12">
    <source>
        <dbReference type="EMBL" id="QCD36665.1"/>
    </source>
</evidence>
<gene>
    <name evidence="12" type="primary">secG</name>
    <name evidence="12" type="ORF">E7746_12635</name>
</gene>
<keyword evidence="3 10" id="KW-0813">Transport</keyword>
<dbReference type="GO" id="GO:0015450">
    <property type="term" value="F:protein-transporting ATPase activity"/>
    <property type="evidence" value="ECO:0007669"/>
    <property type="project" value="UniProtKB-UniRule"/>
</dbReference>
<dbReference type="GO" id="GO:0043952">
    <property type="term" value="P:protein transport by the Sec complex"/>
    <property type="evidence" value="ECO:0007669"/>
    <property type="project" value="TreeGrafter"/>
</dbReference>
<dbReference type="Proteomes" id="UP000297031">
    <property type="component" value="Chromosome"/>
</dbReference>
<evidence type="ECO:0000313" key="13">
    <source>
        <dbReference type="Proteomes" id="UP000297031"/>
    </source>
</evidence>
<evidence type="ECO:0000256" key="6">
    <source>
        <dbReference type="ARBA" id="ARBA00022927"/>
    </source>
</evidence>
<reference evidence="12 13" key="1">
    <citation type="submission" date="2019-02" db="EMBL/GenBank/DDBJ databases">
        <title>Isolation and identification of novel species under the genus Muribaculum.</title>
        <authorList>
            <person name="Miyake S."/>
            <person name="Ding Y."/>
            <person name="Low A."/>
            <person name="Soh M."/>
            <person name="Seedorf H."/>
        </authorList>
    </citation>
    <scope>NUCLEOTIDE SEQUENCE [LARGE SCALE GENOMIC DNA]</scope>
    <source>
        <strain evidence="12 13">TLL-A4</strain>
    </source>
</reference>
<feature type="compositionally biased region" description="Low complexity" evidence="11">
    <location>
        <begin position="100"/>
        <end position="119"/>
    </location>
</feature>
<dbReference type="NCBIfam" id="TIGR00810">
    <property type="entry name" value="secG"/>
    <property type="match status" value="1"/>
</dbReference>
<dbReference type="Pfam" id="PF03840">
    <property type="entry name" value="SecG"/>
    <property type="match status" value="1"/>
</dbReference>
<dbReference type="GO" id="GO:0005886">
    <property type="term" value="C:plasma membrane"/>
    <property type="evidence" value="ECO:0007669"/>
    <property type="project" value="UniProtKB-SubCell"/>
</dbReference>
<dbReference type="InterPro" id="IPR004692">
    <property type="entry name" value="SecG"/>
</dbReference>
<dbReference type="GO" id="GO:0065002">
    <property type="term" value="P:intracellular protein transmembrane transport"/>
    <property type="evidence" value="ECO:0007669"/>
    <property type="project" value="TreeGrafter"/>
</dbReference>
<keyword evidence="8 10" id="KW-0811">Translocation</keyword>
<comment type="caution">
    <text evidence="10">Lacks conserved residue(s) required for the propagation of feature annotation.</text>
</comment>
<evidence type="ECO:0000256" key="1">
    <source>
        <dbReference type="ARBA" id="ARBA00004651"/>
    </source>
</evidence>
<comment type="function">
    <text evidence="10">Involved in protein export. Participates in an early event of protein translocation.</text>
</comment>
<evidence type="ECO:0000256" key="10">
    <source>
        <dbReference type="RuleBase" id="RU365087"/>
    </source>
</evidence>
<keyword evidence="5 10" id="KW-0812">Transmembrane</keyword>
<accession>A0A4P7VR24</accession>
<organism evidence="12 13">
    <name type="scientific">Muribaculum gordoncarteri</name>
    <dbReference type="NCBI Taxonomy" id="2530390"/>
    <lineage>
        <taxon>Bacteria</taxon>
        <taxon>Pseudomonadati</taxon>
        <taxon>Bacteroidota</taxon>
        <taxon>Bacteroidia</taxon>
        <taxon>Bacteroidales</taxon>
        <taxon>Muribaculaceae</taxon>
        <taxon>Muribaculum</taxon>
    </lineage>
</organism>
<comment type="similarity">
    <text evidence="2 10">Belongs to the SecG family.</text>
</comment>
<evidence type="ECO:0000256" key="8">
    <source>
        <dbReference type="ARBA" id="ARBA00023010"/>
    </source>
</evidence>
<evidence type="ECO:0000256" key="2">
    <source>
        <dbReference type="ARBA" id="ARBA00008445"/>
    </source>
</evidence>
<evidence type="ECO:0000256" key="3">
    <source>
        <dbReference type="ARBA" id="ARBA00022448"/>
    </source>
</evidence>
<name>A0A4P7VR24_9BACT</name>
<evidence type="ECO:0000256" key="11">
    <source>
        <dbReference type="SAM" id="MobiDB-lite"/>
    </source>
</evidence>
<comment type="subcellular location">
    <subcellularLocation>
        <location evidence="1 10">Cell membrane</location>
        <topology evidence="1 10">Multi-pass membrane protein</topology>
    </subcellularLocation>
</comment>
<proteinExistence type="inferred from homology"/>
<feature type="region of interest" description="Disordered" evidence="11">
    <location>
        <begin position="88"/>
        <end position="119"/>
    </location>
</feature>
<keyword evidence="4 10" id="KW-1003">Cell membrane</keyword>
<dbReference type="RefSeq" id="WP_123394874.1">
    <property type="nucleotide sequence ID" value="NZ_CANQMU010000035.1"/>
</dbReference>
<dbReference type="PANTHER" id="PTHR34182">
    <property type="entry name" value="PROTEIN-EXPORT MEMBRANE PROTEIN SECG"/>
    <property type="match status" value="1"/>
</dbReference>
<keyword evidence="7 10" id="KW-1133">Transmembrane helix</keyword>
<dbReference type="GO" id="GO:0009306">
    <property type="term" value="P:protein secretion"/>
    <property type="evidence" value="ECO:0007669"/>
    <property type="project" value="UniProtKB-UniRule"/>
</dbReference>
<keyword evidence="9 10" id="KW-0472">Membrane</keyword>
<feature type="transmembrane region" description="Helical" evidence="10">
    <location>
        <begin position="53"/>
        <end position="72"/>
    </location>
</feature>
<dbReference type="EMBL" id="CP039393">
    <property type="protein sequence ID" value="QCD36665.1"/>
    <property type="molecule type" value="Genomic_DNA"/>
</dbReference>
<evidence type="ECO:0000256" key="7">
    <source>
        <dbReference type="ARBA" id="ARBA00022989"/>
    </source>
</evidence>
<dbReference type="KEGG" id="mgod:E7746_12635"/>
<dbReference type="PRINTS" id="PR01651">
    <property type="entry name" value="SECGEXPORT"/>
</dbReference>